<reference evidence="7 8" key="1">
    <citation type="submission" date="2016-02" db="EMBL/GenBank/DDBJ databases">
        <title>Draft genome sequence of the strain BR 10247T Bradyrhizobium neotropicale isolated from nodules of Centrolobium paraense.</title>
        <authorList>
            <person name="Simoes-Araujo J.L."/>
            <person name="Barauna A.C."/>
            <person name="Silva K."/>
            <person name="Zilli J.E."/>
        </authorList>
    </citation>
    <scope>NUCLEOTIDE SEQUENCE [LARGE SCALE GENOMIC DNA]</scope>
    <source>
        <strain evidence="7 8">BR 10247</strain>
    </source>
</reference>
<dbReference type="InterPro" id="IPR036388">
    <property type="entry name" value="WH-like_DNA-bd_sf"/>
</dbReference>
<dbReference type="CDD" id="cd08440">
    <property type="entry name" value="PBP2_LTTR_like_4"/>
    <property type="match status" value="1"/>
</dbReference>
<dbReference type="Pfam" id="PF00126">
    <property type="entry name" value="HTH_1"/>
    <property type="match status" value="1"/>
</dbReference>
<organism evidence="7 8">
    <name type="scientific">Bradyrhizobium neotropicale</name>
    <dbReference type="NCBI Taxonomy" id="1497615"/>
    <lineage>
        <taxon>Bacteria</taxon>
        <taxon>Pseudomonadati</taxon>
        <taxon>Pseudomonadota</taxon>
        <taxon>Alphaproteobacteria</taxon>
        <taxon>Hyphomicrobiales</taxon>
        <taxon>Nitrobacteraceae</taxon>
        <taxon>Bradyrhizobium</taxon>
    </lineage>
</organism>
<proteinExistence type="inferred from homology"/>
<dbReference type="GO" id="GO:0005829">
    <property type="term" value="C:cytosol"/>
    <property type="evidence" value="ECO:0007669"/>
    <property type="project" value="TreeGrafter"/>
</dbReference>
<sequence>MKIPIDGVQAFVHVAELGSFNRAADHLFITQTALTRRIQRLEAFVGLRLIDRTTRSTALSPMGKDFLPLARRIVDDLVHGLDRLRTTSRLGVGDVTLATLQSVAFRQLPLALRMYARKYPHNRIQLLERSGALVTDAVREGQADFGIHIQQEANPDLSEEMLMRDPFVLVCSRAHPASKLKRVAWSNLAGIDLITLGGASGNRRIVETQLVKAGLQTRGRFVVESTPSAIALARENVGAAILPAAMNATTVATGLVEVPLLDPVLYRTIALVRRRNETLSPAASALYGIIKTRLSSGRR</sequence>
<evidence type="ECO:0000256" key="4">
    <source>
        <dbReference type="ARBA" id="ARBA00023125"/>
    </source>
</evidence>
<feature type="domain" description="HTH lysR-type" evidence="6">
    <location>
        <begin position="3"/>
        <end position="60"/>
    </location>
</feature>
<dbReference type="EMBL" id="LSEF01000058">
    <property type="protein sequence ID" value="OAF16310.1"/>
    <property type="molecule type" value="Genomic_DNA"/>
</dbReference>
<dbReference type="InterPro" id="IPR000847">
    <property type="entry name" value="LysR_HTH_N"/>
</dbReference>
<keyword evidence="5" id="KW-0804">Transcription</keyword>
<name>A0A176Z6G2_9BRAD</name>
<evidence type="ECO:0000256" key="3">
    <source>
        <dbReference type="ARBA" id="ARBA00023015"/>
    </source>
</evidence>
<dbReference type="Gene3D" id="1.10.10.10">
    <property type="entry name" value="Winged helix-like DNA-binding domain superfamily/Winged helix DNA-binding domain"/>
    <property type="match status" value="1"/>
</dbReference>
<keyword evidence="4" id="KW-0238">DNA-binding</keyword>
<dbReference type="InterPro" id="IPR005119">
    <property type="entry name" value="LysR_subst-bd"/>
</dbReference>
<dbReference type="Gene3D" id="3.40.190.290">
    <property type="match status" value="1"/>
</dbReference>
<dbReference type="AlphaFoldDB" id="A0A176Z6G2"/>
<comment type="caution">
    <text evidence="7">The sequence shown here is derived from an EMBL/GenBank/DDBJ whole genome shotgun (WGS) entry which is preliminary data.</text>
</comment>
<dbReference type="Pfam" id="PF03466">
    <property type="entry name" value="LysR_substrate"/>
    <property type="match status" value="1"/>
</dbReference>
<dbReference type="SUPFAM" id="SSF46785">
    <property type="entry name" value="Winged helix' DNA-binding domain"/>
    <property type="match status" value="1"/>
</dbReference>
<evidence type="ECO:0000256" key="1">
    <source>
        <dbReference type="ARBA" id="ARBA00003502"/>
    </source>
</evidence>
<accession>A0A176Z6G2</accession>
<dbReference type="SUPFAM" id="SSF53850">
    <property type="entry name" value="Periplasmic binding protein-like II"/>
    <property type="match status" value="1"/>
</dbReference>
<dbReference type="PRINTS" id="PR00039">
    <property type="entry name" value="HTHLYSR"/>
</dbReference>
<comment type="similarity">
    <text evidence="2">Belongs to the LysR transcriptional regulatory family.</text>
</comment>
<dbReference type="FunFam" id="1.10.10.10:FF:000001">
    <property type="entry name" value="LysR family transcriptional regulator"/>
    <property type="match status" value="1"/>
</dbReference>
<dbReference type="GO" id="GO:0003677">
    <property type="term" value="F:DNA binding"/>
    <property type="evidence" value="ECO:0007669"/>
    <property type="project" value="UniProtKB-KW"/>
</dbReference>
<dbReference type="RefSeq" id="WP_063679135.1">
    <property type="nucleotide sequence ID" value="NZ_LSEF01000058.1"/>
</dbReference>
<dbReference type="PANTHER" id="PTHR30419:SF30">
    <property type="entry name" value="LYSR FAMILY TRANSCRIPTIONAL REGULATOR"/>
    <property type="match status" value="1"/>
</dbReference>
<dbReference type="PROSITE" id="PS50931">
    <property type="entry name" value="HTH_LYSR"/>
    <property type="match status" value="1"/>
</dbReference>
<dbReference type="PANTHER" id="PTHR30419">
    <property type="entry name" value="HTH-TYPE TRANSCRIPTIONAL REGULATOR YBHD"/>
    <property type="match status" value="1"/>
</dbReference>
<dbReference type="InterPro" id="IPR050950">
    <property type="entry name" value="HTH-type_LysR_regulators"/>
</dbReference>
<protein>
    <submittedName>
        <fullName evidence="7">LysR family transcriptional regulator</fullName>
    </submittedName>
</protein>
<gene>
    <name evidence="7" type="ORF">AXW67_13695</name>
</gene>
<evidence type="ECO:0000259" key="6">
    <source>
        <dbReference type="PROSITE" id="PS50931"/>
    </source>
</evidence>
<comment type="function">
    <text evidence="1">NodD regulates the expression of the nodABCFE genes which encode other nodulation proteins. NodD is also a negative regulator of its own expression. Binds flavonoids as inducers.</text>
</comment>
<keyword evidence="8" id="KW-1185">Reference proteome</keyword>
<dbReference type="GO" id="GO:0003700">
    <property type="term" value="F:DNA-binding transcription factor activity"/>
    <property type="evidence" value="ECO:0007669"/>
    <property type="project" value="InterPro"/>
</dbReference>
<dbReference type="Proteomes" id="UP000077173">
    <property type="component" value="Unassembled WGS sequence"/>
</dbReference>
<evidence type="ECO:0000313" key="8">
    <source>
        <dbReference type="Proteomes" id="UP000077173"/>
    </source>
</evidence>
<evidence type="ECO:0000256" key="5">
    <source>
        <dbReference type="ARBA" id="ARBA00023163"/>
    </source>
</evidence>
<evidence type="ECO:0000313" key="7">
    <source>
        <dbReference type="EMBL" id="OAF16310.1"/>
    </source>
</evidence>
<dbReference type="InterPro" id="IPR036390">
    <property type="entry name" value="WH_DNA-bd_sf"/>
</dbReference>
<evidence type="ECO:0000256" key="2">
    <source>
        <dbReference type="ARBA" id="ARBA00009437"/>
    </source>
</evidence>
<keyword evidence="3" id="KW-0805">Transcription regulation</keyword>